<dbReference type="Pfam" id="PF07110">
    <property type="entry name" value="EthD"/>
    <property type="match status" value="1"/>
</dbReference>
<dbReference type="Gene3D" id="3.30.70.100">
    <property type="match status" value="1"/>
</dbReference>
<dbReference type="EMBL" id="JAQIZZ010000008">
    <property type="protein sequence ID" value="KAJ5525543.1"/>
    <property type="molecule type" value="Genomic_DNA"/>
</dbReference>
<dbReference type="InterPro" id="IPR009799">
    <property type="entry name" value="EthD_dom"/>
</dbReference>
<proteinExistence type="inferred from homology"/>
<protein>
    <recommendedName>
        <fullName evidence="2">EthD domain-containing protein</fullName>
    </recommendedName>
</protein>
<evidence type="ECO:0000313" key="3">
    <source>
        <dbReference type="EMBL" id="KAJ5525543.1"/>
    </source>
</evidence>
<accession>A0AAD6GAB9</accession>
<comment type="caution">
    <text evidence="3">The sequence shown here is derived from an EMBL/GenBank/DDBJ whole genome shotgun (WGS) entry which is preliminary data.</text>
</comment>
<organism evidence="3 4">
    <name type="scientific">Penicillium frequentans</name>
    <dbReference type="NCBI Taxonomy" id="3151616"/>
    <lineage>
        <taxon>Eukaryota</taxon>
        <taxon>Fungi</taxon>
        <taxon>Dikarya</taxon>
        <taxon>Ascomycota</taxon>
        <taxon>Pezizomycotina</taxon>
        <taxon>Eurotiomycetes</taxon>
        <taxon>Eurotiomycetidae</taxon>
        <taxon>Eurotiales</taxon>
        <taxon>Aspergillaceae</taxon>
        <taxon>Penicillium</taxon>
    </lineage>
</organism>
<keyword evidence="4" id="KW-1185">Reference proteome</keyword>
<name>A0AAD6GAB9_9EURO</name>
<gene>
    <name evidence="3" type="ORF">N7494_012193</name>
</gene>
<dbReference type="Proteomes" id="UP001220324">
    <property type="component" value="Unassembled WGS sequence"/>
</dbReference>
<evidence type="ECO:0000256" key="1">
    <source>
        <dbReference type="ARBA" id="ARBA00005986"/>
    </source>
</evidence>
<evidence type="ECO:0000259" key="2">
    <source>
        <dbReference type="Pfam" id="PF07110"/>
    </source>
</evidence>
<evidence type="ECO:0000313" key="4">
    <source>
        <dbReference type="Proteomes" id="UP001220324"/>
    </source>
</evidence>
<sequence length="277" mass="31862">MHLTILSRKIPTLNEAQFRHEFRVVHAEQTISIAQNLGIIHQYEQGLALQTLNKPILDRSALLPLEEASKYDAFARLTWPRLEVMQGSFTTEDYRRTAGEHVFAEPFQIFLTEPLSTEATRQITKDSPSEEDIIRVIIPIQHSANGAVSETEFEERWNQHASFISSTGAVYTRHRSLDISPDHLARIFDQTQFDHRLVVARGGYEELLFHSRAAAETFFKKHAREMRDSYERFVDPALELFIYDRVMQFAAEQRGWWQSGVGLAVGTALRVKVFMGV</sequence>
<reference evidence="3 4" key="1">
    <citation type="journal article" date="2023" name="IMA Fungus">
        <title>Comparative genomic study of the Penicillium genus elucidates a diverse pangenome and 15 lateral gene transfer events.</title>
        <authorList>
            <person name="Petersen C."/>
            <person name="Sorensen T."/>
            <person name="Nielsen M.R."/>
            <person name="Sondergaard T.E."/>
            <person name="Sorensen J.L."/>
            <person name="Fitzpatrick D.A."/>
            <person name="Frisvad J.C."/>
            <person name="Nielsen K.L."/>
        </authorList>
    </citation>
    <scope>NUCLEOTIDE SEQUENCE [LARGE SCALE GENOMIC DNA]</scope>
    <source>
        <strain evidence="3 4">IBT 35679</strain>
    </source>
</reference>
<comment type="similarity">
    <text evidence="1">Belongs to the tpcK family.</text>
</comment>
<feature type="domain" description="EthD" evidence="2">
    <location>
        <begin position="11"/>
        <end position="104"/>
    </location>
</feature>
<dbReference type="GO" id="GO:0016491">
    <property type="term" value="F:oxidoreductase activity"/>
    <property type="evidence" value="ECO:0007669"/>
    <property type="project" value="InterPro"/>
</dbReference>
<dbReference type="AlphaFoldDB" id="A0AAD6GAB9"/>